<dbReference type="PANTHER" id="PTHR11699">
    <property type="entry name" value="ALDEHYDE DEHYDROGENASE-RELATED"/>
    <property type="match status" value="1"/>
</dbReference>
<protein>
    <recommendedName>
        <fullName evidence="3">Aldehyde dehydrogenase domain-containing protein</fullName>
    </recommendedName>
</protein>
<dbReference type="SUPFAM" id="SSF53720">
    <property type="entry name" value="ALDH-like"/>
    <property type="match status" value="1"/>
</dbReference>
<comment type="caution">
    <text evidence="4">The sequence shown here is derived from an EMBL/GenBank/DDBJ whole genome shotgun (WGS) entry which is preliminary data.</text>
</comment>
<accession>A0ABN1RCX9</accession>
<dbReference type="Gene3D" id="3.40.605.10">
    <property type="entry name" value="Aldehyde Dehydrogenase, Chain A, domain 1"/>
    <property type="match status" value="1"/>
</dbReference>
<evidence type="ECO:0000259" key="3">
    <source>
        <dbReference type="Pfam" id="PF00171"/>
    </source>
</evidence>
<feature type="region of interest" description="Disordered" evidence="2">
    <location>
        <begin position="1"/>
        <end position="22"/>
    </location>
</feature>
<evidence type="ECO:0000313" key="4">
    <source>
        <dbReference type="EMBL" id="GAA0955069.1"/>
    </source>
</evidence>
<keyword evidence="1" id="KW-0560">Oxidoreductase</keyword>
<dbReference type="Proteomes" id="UP001500665">
    <property type="component" value="Unassembled WGS sequence"/>
</dbReference>
<dbReference type="EMBL" id="BAAAHH010000015">
    <property type="protein sequence ID" value="GAA0955069.1"/>
    <property type="molecule type" value="Genomic_DNA"/>
</dbReference>
<gene>
    <name evidence="4" type="ORF">GCM10009550_39310</name>
</gene>
<feature type="domain" description="Aldehyde dehydrogenase" evidence="3">
    <location>
        <begin position="2"/>
        <end position="78"/>
    </location>
</feature>
<evidence type="ECO:0000256" key="1">
    <source>
        <dbReference type="ARBA" id="ARBA00023002"/>
    </source>
</evidence>
<organism evidence="4 5">
    <name type="scientific">Actinocorallia libanotica</name>
    <dbReference type="NCBI Taxonomy" id="46162"/>
    <lineage>
        <taxon>Bacteria</taxon>
        <taxon>Bacillati</taxon>
        <taxon>Actinomycetota</taxon>
        <taxon>Actinomycetes</taxon>
        <taxon>Streptosporangiales</taxon>
        <taxon>Thermomonosporaceae</taxon>
        <taxon>Actinocorallia</taxon>
    </lineage>
</organism>
<dbReference type="InterPro" id="IPR015590">
    <property type="entry name" value="Aldehyde_DH_dom"/>
</dbReference>
<dbReference type="InterPro" id="IPR016162">
    <property type="entry name" value="Ald_DH_N"/>
</dbReference>
<sequence length="90" mass="9664">MVDPSTGEVWARIPRGTGQDADDAVTAAKKAFPKWSSMPAAGRAFFLHKVAEVFTENAAELASLETRDNGRIIREESGRNHGNGQPALPS</sequence>
<evidence type="ECO:0000256" key="2">
    <source>
        <dbReference type="SAM" id="MobiDB-lite"/>
    </source>
</evidence>
<proteinExistence type="predicted"/>
<dbReference type="InterPro" id="IPR016161">
    <property type="entry name" value="Ald_DH/histidinol_DH"/>
</dbReference>
<evidence type="ECO:0000313" key="5">
    <source>
        <dbReference type="Proteomes" id="UP001500665"/>
    </source>
</evidence>
<dbReference type="Pfam" id="PF00171">
    <property type="entry name" value="Aldedh"/>
    <property type="match status" value="1"/>
</dbReference>
<name>A0ABN1RCX9_9ACTN</name>
<reference evidence="4 5" key="1">
    <citation type="journal article" date="2019" name="Int. J. Syst. Evol. Microbiol.">
        <title>The Global Catalogue of Microorganisms (GCM) 10K type strain sequencing project: providing services to taxonomists for standard genome sequencing and annotation.</title>
        <authorList>
            <consortium name="The Broad Institute Genomics Platform"/>
            <consortium name="The Broad Institute Genome Sequencing Center for Infectious Disease"/>
            <person name="Wu L."/>
            <person name="Ma J."/>
        </authorList>
    </citation>
    <scope>NUCLEOTIDE SEQUENCE [LARGE SCALE GENOMIC DNA]</scope>
    <source>
        <strain evidence="4 5">JCM 10696</strain>
    </source>
</reference>
<dbReference type="RefSeq" id="WP_344242313.1">
    <property type="nucleotide sequence ID" value="NZ_BAAAHH010000015.1"/>
</dbReference>
<keyword evidence="5" id="KW-1185">Reference proteome</keyword>